<feature type="domain" description="Amidohydrolase 3" evidence="1">
    <location>
        <begin position="162"/>
        <end position="395"/>
    </location>
</feature>
<proteinExistence type="predicted"/>
<dbReference type="InterPro" id="IPR032466">
    <property type="entry name" value="Metal_Hydrolase"/>
</dbReference>
<dbReference type="InterPro" id="IPR011059">
    <property type="entry name" value="Metal-dep_hydrolase_composite"/>
</dbReference>
<dbReference type="InterPro" id="IPR052349">
    <property type="entry name" value="Metallo-hydrolase_Enzymes"/>
</dbReference>
<protein>
    <submittedName>
        <fullName evidence="2">Amidohydrolase family protein</fullName>
    </submittedName>
</protein>
<dbReference type="EMBL" id="CP069362">
    <property type="protein sequence ID" value="WGS65546.1"/>
    <property type="molecule type" value="Genomic_DNA"/>
</dbReference>
<keyword evidence="3" id="KW-1185">Reference proteome</keyword>
<evidence type="ECO:0000313" key="3">
    <source>
        <dbReference type="Proteomes" id="UP001232493"/>
    </source>
</evidence>
<dbReference type="Proteomes" id="UP001232493">
    <property type="component" value="Chromosome"/>
</dbReference>
<dbReference type="SUPFAM" id="SSF51338">
    <property type="entry name" value="Composite domain of metallo-dependent hydrolases"/>
    <property type="match status" value="1"/>
</dbReference>
<dbReference type="PANTHER" id="PTHR32027:SF0">
    <property type="entry name" value="CYTOSINE DEAMINASE"/>
    <property type="match status" value="1"/>
</dbReference>
<evidence type="ECO:0000313" key="2">
    <source>
        <dbReference type="EMBL" id="WGS65546.1"/>
    </source>
</evidence>
<dbReference type="Gene3D" id="3.20.20.140">
    <property type="entry name" value="Metal-dependent hydrolases"/>
    <property type="match status" value="1"/>
</dbReference>
<dbReference type="Gene3D" id="2.30.40.10">
    <property type="entry name" value="Urease, subunit C, domain 1"/>
    <property type="match status" value="1"/>
</dbReference>
<dbReference type="InterPro" id="IPR013108">
    <property type="entry name" value="Amidohydro_3"/>
</dbReference>
<sequence length="396" mass="44689">MFDILIKNAKLRNYKELKDIGIKGGRIVEISDNISDKSEKIIEAHGNLVTESFVNPHLHLCKVYTLMKMNEEALKDYHGENMGRAMTAIELAAEIKKQYDEKWIIPNVRKALNLAVENGVTHIRAFADVDSKAKLVGVKSLLKVKEEFKDKLYLEVVAFPQDGIVKEPGTYELIKEAIKLGADVVGGIPWIELTEEDEKEHIDKMFEIAKEFNKPISMLVDDAGDPGLKTLEMLAVKTLKEGFEGKVLAHHARAMSMYSTPYLMKLIELLKKARIGIITDPHTGPLHARVKELISEGALVALGQDDISDAYYPYGRNNMLEVAFLASHILWMTTQKDMEILYDMITINGAKSMGIKDFEIKEGNLANLVILKEKNILESLRNHEKPQYVIFKGNIL</sequence>
<name>A0ABY8PSD2_9BACT</name>
<reference evidence="2 3" key="1">
    <citation type="submission" date="2021-02" db="EMBL/GenBank/DDBJ databases">
        <title>Characterization of Marinitoga sp. nov. str. BP5-C20A.</title>
        <authorList>
            <person name="Erauso G."/>
            <person name="Postec A."/>
        </authorList>
    </citation>
    <scope>NUCLEOTIDE SEQUENCE [LARGE SCALE GENOMIC DNA]</scope>
    <source>
        <strain evidence="2 3">BP5-C20A</strain>
    </source>
</reference>
<accession>A0ABY8PSD2</accession>
<organism evidence="2 3">
    <name type="scientific">Marinitoga aeolica</name>
    <dbReference type="NCBI Taxonomy" id="2809031"/>
    <lineage>
        <taxon>Bacteria</taxon>
        <taxon>Thermotogati</taxon>
        <taxon>Thermotogota</taxon>
        <taxon>Thermotogae</taxon>
        <taxon>Petrotogales</taxon>
        <taxon>Petrotogaceae</taxon>
        <taxon>Marinitoga</taxon>
    </lineage>
</organism>
<evidence type="ECO:0000259" key="1">
    <source>
        <dbReference type="Pfam" id="PF07969"/>
    </source>
</evidence>
<dbReference type="PANTHER" id="PTHR32027">
    <property type="entry name" value="CYTOSINE DEAMINASE"/>
    <property type="match status" value="1"/>
</dbReference>
<dbReference type="CDD" id="cd01293">
    <property type="entry name" value="Bact_CD"/>
    <property type="match status" value="1"/>
</dbReference>
<dbReference type="SUPFAM" id="SSF51556">
    <property type="entry name" value="Metallo-dependent hydrolases"/>
    <property type="match status" value="1"/>
</dbReference>
<dbReference type="Pfam" id="PF07969">
    <property type="entry name" value="Amidohydro_3"/>
    <property type="match status" value="1"/>
</dbReference>
<dbReference type="RefSeq" id="WP_281000076.1">
    <property type="nucleotide sequence ID" value="NZ_CP069362.1"/>
</dbReference>
<gene>
    <name evidence="2" type="ORF">JRV97_03045</name>
</gene>